<evidence type="ECO:0000313" key="2">
    <source>
        <dbReference type="EMBL" id="AEV33508.1"/>
    </source>
</evidence>
<dbReference type="HOGENOM" id="CLU_007251_3_1_10"/>
<reference evidence="2 3" key="1">
    <citation type="journal article" date="2012" name="Stand. Genomic Sci.">
        <title>Genome sequence of the orange-pigmented seawater bacterium Owenweeksia hongkongensis type strain (UST20020801(T)).</title>
        <authorList>
            <person name="Riedel T."/>
            <person name="Held B."/>
            <person name="Nolan M."/>
            <person name="Lucas S."/>
            <person name="Lapidus A."/>
            <person name="Tice H."/>
            <person name="Del Rio T.G."/>
            <person name="Cheng J.F."/>
            <person name="Han C."/>
            <person name="Tapia R."/>
            <person name="Goodwin L.A."/>
            <person name="Pitluck S."/>
            <person name="Liolios K."/>
            <person name="Mavromatis K."/>
            <person name="Pagani I."/>
            <person name="Ivanova N."/>
            <person name="Mikhailova N."/>
            <person name="Pati A."/>
            <person name="Chen A."/>
            <person name="Palaniappan K."/>
            <person name="Rohde M."/>
            <person name="Tindall B.J."/>
            <person name="Detter J.C."/>
            <person name="Goker M."/>
            <person name="Woyke T."/>
            <person name="Bristow J."/>
            <person name="Eisen J.A."/>
            <person name="Markowitz V."/>
            <person name="Hugenholtz P."/>
            <person name="Klenk H.P."/>
            <person name="Kyrpides N.C."/>
        </authorList>
    </citation>
    <scope>NUCLEOTIDE SEQUENCE</scope>
    <source>
        <strain evidence="3">DSM 17368 / JCM 12287 / NRRL B-23963</strain>
    </source>
</reference>
<dbReference type="SMART" id="SM00028">
    <property type="entry name" value="TPR"/>
    <property type="match status" value="11"/>
</dbReference>
<organism evidence="2 3">
    <name type="scientific">Owenweeksia hongkongensis (strain DSM 17368 / CIP 108786 / JCM 12287 / NRRL B-23963 / UST20020801)</name>
    <dbReference type="NCBI Taxonomy" id="926562"/>
    <lineage>
        <taxon>Bacteria</taxon>
        <taxon>Pseudomonadati</taxon>
        <taxon>Bacteroidota</taxon>
        <taxon>Flavobacteriia</taxon>
        <taxon>Flavobacteriales</taxon>
        <taxon>Owenweeksiaceae</taxon>
        <taxon>Owenweeksia</taxon>
    </lineage>
</organism>
<dbReference type="Proteomes" id="UP000005631">
    <property type="component" value="Chromosome"/>
</dbReference>
<dbReference type="PANTHER" id="PTHR12558:SF13">
    <property type="entry name" value="CELL DIVISION CYCLE PROTEIN 27 HOMOLOG"/>
    <property type="match status" value="1"/>
</dbReference>
<dbReference type="EMBL" id="CP003156">
    <property type="protein sequence ID" value="AEV33508.1"/>
    <property type="molecule type" value="Genomic_DNA"/>
</dbReference>
<dbReference type="KEGG" id="oho:Oweho_2540"/>
<proteinExistence type="predicted"/>
<evidence type="ECO:0000256" key="1">
    <source>
        <dbReference type="PROSITE-ProRule" id="PRU00339"/>
    </source>
</evidence>
<keyword evidence="3" id="KW-1185">Reference proteome</keyword>
<name>G8R8B5_OWEHD</name>
<feature type="repeat" description="TPR" evidence="1">
    <location>
        <begin position="83"/>
        <end position="116"/>
    </location>
</feature>
<dbReference type="Gene3D" id="1.25.40.10">
    <property type="entry name" value="Tetratricopeptide repeat domain"/>
    <property type="match status" value="3"/>
</dbReference>
<dbReference type="Pfam" id="PF14559">
    <property type="entry name" value="TPR_19"/>
    <property type="match status" value="1"/>
</dbReference>
<keyword evidence="1" id="KW-0802">TPR repeat</keyword>
<dbReference type="SUPFAM" id="SSF48452">
    <property type="entry name" value="TPR-like"/>
    <property type="match status" value="3"/>
</dbReference>
<dbReference type="InterPro" id="IPR019734">
    <property type="entry name" value="TPR_rpt"/>
</dbReference>
<feature type="repeat" description="TPR" evidence="1">
    <location>
        <begin position="219"/>
        <end position="252"/>
    </location>
</feature>
<dbReference type="eggNOG" id="COG0457">
    <property type="taxonomic scope" value="Bacteria"/>
</dbReference>
<accession>G8R8B5</accession>
<protein>
    <submittedName>
        <fullName evidence="2">Uncharacterized protein</fullName>
    </submittedName>
</protein>
<gene>
    <name evidence="2" type="ordered locus">Oweho_2540</name>
</gene>
<feature type="repeat" description="TPR" evidence="1">
    <location>
        <begin position="433"/>
        <end position="466"/>
    </location>
</feature>
<dbReference type="InterPro" id="IPR011990">
    <property type="entry name" value="TPR-like_helical_dom_sf"/>
</dbReference>
<dbReference type="OrthoDB" id="9814220at2"/>
<dbReference type="PROSITE" id="PS50005">
    <property type="entry name" value="TPR"/>
    <property type="match status" value="3"/>
</dbReference>
<sequence length="584" mass="66895">MANFLPLASETTAGWTKVLSLLLVISFSPVLLFSQEEGDPLSKKERGAFNEMFFEAEKQKNLGNLEKALDLYQALYKMNTTNATVCFELAQIYAAGNKSDDALFYAERAVQLEPKNKWMLMLLASAYRNFDNQQKEIEIFKRLVKLDSLNPDYRFELAISYQQYERYDEAIAALNELEAILGVNEIISNQKKEIYLEQGDLDAAVKEIENLIKTYPKNVDFYGTLGQIYMVNGKEKDALKVYNKMLEIAPEDPRPHLDLAQYYKDQRDFEKSIYHLKKAMLSPSLEIDKKIGVLLSLYDASDNDTLLRRESYDMLATIIDQNPNDPKAYAIYGDFLSRDQKNKEALVMYKKATRLDGGNIYDIWDQILLIEIQTEMWDSLAVDGPTVVDLFPNQPVPYFFSGVALNMTKQLDEAAEYLEAGLPYVIGNPRLKEQFYTQLADIYHQLEEHKKSDNYFDMALALNENNPTALNNYAYYLSVRNQNLDKALKMSEKSNNLSPNNAIFLDTWAWILYQQKNYSKALEVIEKAMVHGGGKSGEVVEHYGDILYKNGMKSKALEQWQKAKALGDASPTIDEKINTQSILE</sequence>
<dbReference type="PANTHER" id="PTHR12558">
    <property type="entry name" value="CELL DIVISION CYCLE 16,23,27"/>
    <property type="match status" value="1"/>
</dbReference>
<dbReference type="AlphaFoldDB" id="G8R8B5"/>
<evidence type="ECO:0000313" key="3">
    <source>
        <dbReference type="Proteomes" id="UP000005631"/>
    </source>
</evidence>
<dbReference type="Pfam" id="PF12895">
    <property type="entry name" value="ANAPC3"/>
    <property type="match status" value="1"/>
</dbReference>
<dbReference type="STRING" id="926562.Oweho_2540"/>
<dbReference type="Pfam" id="PF13181">
    <property type="entry name" value="TPR_8"/>
    <property type="match status" value="1"/>
</dbReference>
<dbReference type="RefSeq" id="WP_014202857.1">
    <property type="nucleotide sequence ID" value="NC_016599.1"/>
</dbReference>